<organism evidence="3">
    <name type="scientific">Ditylum brightwellii</name>
    <dbReference type="NCBI Taxonomy" id="49249"/>
    <lineage>
        <taxon>Eukaryota</taxon>
        <taxon>Sar</taxon>
        <taxon>Stramenopiles</taxon>
        <taxon>Ochrophyta</taxon>
        <taxon>Bacillariophyta</taxon>
        <taxon>Mediophyceae</taxon>
        <taxon>Lithodesmiophycidae</taxon>
        <taxon>Lithodesmiales</taxon>
        <taxon>Lithodesmiaceae</taxon>
        <taxon>Ditylum</taxon>
    </lineage>
</organism>
<dbReference type="PANTHER" id="PTHR45890">
    <property type="entry name" value="AARF DOMAIN CONTAINING KINASE 2 (PREDICTED)"/>
    <property type="match status" value="1"/>
</dbReference>
<dbReference type="Gene3D" id="1.10.510.10">
    <property type="entry name" value="Transferase(Phosphotransferase) domain 1"/>
    <property type="match status" value="1"/>
</dbReference>
<dbReference type="GO" id="GO:0004672">
    <property type="term" value="F:protein kinase activity"/>
    <property type="evidence" value="ECO:0007669"/>
    <property type="project" value="InterPro"/>
</dbReference>
<evidence type="ECO:0000256" key="1">
    <source>
        <dbReference type="SAM" id="Coils"/>
    </source>
</evidence>
<dbReference type="InterPro" id="IPR004147">
    <property type="entry name" value="ABC1_dom"/>
</dbReference>
<keyword evidence="1" id="KW-0175">Coiled coil</keyword>
<name>A0A7S1Z5R9_9STRA</name>
<dbReference type="InterPro" id="IPR011009">
    <property type="entry name" value="Kinase-like_dom_sf"/>
</dbReference>
<accession>A0A7S1Z5R9</accession>
<dbReference type="GO" id="GO:0005524">
    <property type="term" value="F:ATP binding"/>
    <property type="evidence" value="ECO:0007669"/>
    <property type="project" value="InterPro"/>
</dbReference>
<dbReference type="PANTHER" id="PTHR45890:SF1">
    <property type="entry name" value="AARF DOMAIN CONTAINING KINASE 2"/>
    <property type="match status" value="1"/>
</dbReference>
<feature type="coiled-coil region" evidence="1">
    <location>
        <begin position="617"/>
        <end position="644"/>
    </location>
</feature>
<gene>
    <name evidence="3" type="ORF">DBRI1063_LOCUS10727</name>
</gene>
<dbReference type="Pfam" id="PF03109">
    <property type="entry name" value="ABC1"/>
    <property type="match status" value="1"/>
</dbReference>
<dbReference type="PROSITE" id="PS50011">
    <property type="entry name" value="PROTEIN_KINASE_DOM"/>
    <property type="match status" value="1"/>
</dbReference>
<reference evidence="3" key="1">
    <citation type="submission" date="2021-01" db="EMBL/GenBank/DDBJ databases">
        <authorList>
            <person name="Corre E."/>
            <person name="Pelletier E."/>
            <person name="Niang G."/>
            <person name="Scheremetjew M."/>
            <person name="Finn R."/>
            <person name="Kale V."/>
            <person name="Holt S."/>
            <person name="Cochrane G."/>
            <person name="Meng A."/>
            <person name="Brown T."/>
            <person name="Cohen L."/>
        </authorList>
    </citation>
    <scope>NUCLEOTIDE SEQUENCE</scope>
    <source>
        <strain evidence="3">Pop2</strain>
    </source>
</reference>
<proteinExistence type="predicted"/>
<dbReference type="GO" id="GO:0005739">
    <property type="term" value="C:mitochondrion"/>
    <property type="evidence" value="ECO:0007669"/>
    <property type="project" value="TreeGrafter"/>
</dbReference>
<dbReference type="InterPro" id="IPR052402">
    <property type="entry name" value="ADCK_kinase"/>
</dbReference>
<evidence type="ECO:0000259" key="2">
    <source>
        <dbReference type="PROSITE" id="PS50011"/>
    </source>
</evidence>
<dbReference type="EMBL" id="HBGN01016648">
    <property type="protein sequence ID" value="CAD9329366.1"/>
    <property type="molecule type" value="Transcribed_RNA"/>
</dbReference>
<dbReference type="SUPFAM" id="SSF56112">
    <property type="entry name" value="Protein kinase-like (PK-like)"/>
    <property type="match status" value="1"/>
</dbReference>
<dbReference type="AlphaFoldDB" id="A0A7S1Z5R9"/>
<protein>
    <recommendedName>
        <fullName evidence="2">Protein kinase domain-containing protein</fullName>
    </recommendedName>
</protein>
<evidence type="ECO:0000313" key="3">
    <source>
        <dbReference type="EMBL" id="CAD9329366.1"/>
    </source>
</evidence>
<sequence length="644" mass="71875">MAPTTTTLRLQTQVQPHVVLSTTTDKASEFDDDERLLLNRREALSKGALVAFSSLFVDASTAKKDKANAAMQPRKANAVAISSPIDAAAATSYSAQTVAAVGVAAGRESQLGTLAGISLGSSAIAVAGSSFDPAQTAAKTKKVTKKVIIATEVAKFTLQQKLRRNARTMRRVLRIITLTIPALLRYPAARRNEESFRKWLNFVLNQLERGGAVMIKMAQWASSRPDIFGTTFCDVFKRLQDGTTPHKWSYTESILNQAYGNNWRDHLKIDENDLLGSGCIAQVYKGKIKSSSSSENAIEGTEQYRDVAIKVVHPNVRSGIEDDVNILRAIAKILESLPYGYGEKLKWNNVKGMVEEFSNMLKPQLDLRNEANNIQRFNENFSNSKYDVTFPELISEYETHPDVLVETFCTGVPVEKFCEEHKDDVEIRQHLCNTAAATMCEMIFTHNFVHGDLHPGNVFVSPDRKLVLLDCGIINEYDDADHELLVDIIASFIRMDGRKAAELMADDSNRRTAASGESAVEDVEKYIADIEKLSQTPRKSDFVFEKVVTYADYIFNAASRHRVKMNASFVSMMLAVKVQEGVALLLYPAVELMKIANPIILRSEAERIQMNGGQKMKQLMQDKMRELRVKFDRQQNKAREALGQ</sequence>
<feature type="domain" description="Protein kinase" evidence="2">
    <location>
        <begin position="269"/>
        <end position="644"/>
    </location>
</feature>
<dbReference type="InterPro" id="IPR000719">
    <property type="entry name" value="Prot_kinase_dom"/>
</dbReference>